<evidence type="ECO:0000256" key="1">
    <source>
        <dbReference type="SAM" id="Coils"/>
    </source>
</evidence>
<dbReference type="AlphaFoldDB" id="A0A1I2CHD4"/>
<proteinExistence type="predicted"/>
<keyword evidence="1" id="KW-0175">Coiled coil</keyword>
<dbReference type="RefSeq" id="WP_143090791.1">
    <property type="nucleotide sequence ID" value="NZ_FONY01000005.1"/>
</dbReference>
<dbReference type="EMBL" id="FONY01000005">
    <property type="protein sequence ID" value="SFE67648.1"/>
    <property type="molecule type" value="Genomic_DNA"/>
</dbReference>
<dbReference type="OrthoDB" id="1119072at2"/>
<protein>
    <recommendedName>
        <fullName evidence="4">Ezrin/radixin/moesin family protein</fullName>
    </recommendedName>
</protein>
<accession>A0A1I2CHD4</accession>
<name>A0A1I2CHD4_9BACT</name>
<evidence type="ECO:0000313" key="2">
    <source>
        <dbReference type="EMBL" id="SFE67648.1"/>
    </source>
</evidence>
<reference evidence="2 3" key="1">
    <citation type="submission" date="2016-10" db="EMBL/GenBank/DDBJ databases">
        <authorList>
            <person name="de Groot N.N."/>
        </authorList>
    </citation>
    <scope>NUCLEOTIDE SEQUENCE [LARGE SCALE GENOMIC DNA]</scope>
    <source>
        <strain>GEY</strain>
        <strain evidence="3">DSM 9560</strain>
    </source>
</reference>
<keyword evidence="3" id="KW-1185">Reference proteome</keyword>
<sequence length="216" mass="24942">MKTKIFLILIFIFCIDLGAFAQKKKPSAEEKAAEKEWKRKLKDLDPLQYRDLVNELNRLRGENAGLKGKLRTVGKDMTDKDTEIAKLQNEYDSISNAINQAKKNEANNGTNPEYAKGTWYRVQVGVKNRIDISEVGGDAKNLIIEKDSDNIYKYTLGHFKDYWEADEFKKALRTIMGLDKRKEEDREIWTVIYKDNERASMKDRLELESGAPKGDN</sequence>
<organism evidence="2 3">
    <name type="scientific">Thermoflexibacter ruber</name>
    <dbReference type="NCBI Taxonomy" id="1003"/>
    <lineage>
        <taxon>Bacteria</taxon>
        <taxon>Pseudomonadati</taxon>
        <taxon>Bacteroidota</taxon>
        <taxon>Cytophagia</taxon>
        <taxon>Cytophagales</taxon>
        <taxon>Thermoflexibacteraceae</taxon>
        <taxon>Thermoflexibacter</taxon>
    </lineage>
</organism>
<feature type="coiled-coil region" evidence="1">
    <location>
        <begin position="49"/>
        <end position="104"/>
    </location>
</feature>
<gene>
    <name evidence="2" type="ORF">SAMN04488541_100516</name>
</gene>
<evidence type="ECO:0008006" key="4">
    <source>
        <dbReference type="Google" id="ProtNLM"/>
    </source>
</evidence>
<dbReference type="Proteomes" id="UP000199513">
    <property type="component" value="Unassembled WGS sequence"/>
</dbReference>
<evidence type="ECO:0000313" key="3">
    <source>
        <dbReference type="Proteomes" id="UP000199513"/>
    </source>
</evidence>